<gene>
    <name evidence="3" type="ORF">I5M19_04370</name>
</gene>
<dbReference type="RefSeq" id="WP_200064420.1">
    <property type="nucleotide sequence ID" value="NZ_JAEHFW010000001.1"/>
</dbReference>
<evidence type="ECO:0000313" key="3">
    <source>
        <dbReference type="EMBL" id="MBK0378528.1"/>
    </source>
</evidence>
<dbReference type="AlphaFoldDB" id="A0A934PPU7"/>
<evidence type="ECO:0000313" key="4">
    <source>
        <dbReference type="Proteomes" id="UP000613193"/>
    </source>
</evidence>
<dbReference type="InterPro" id="IPR055407">
    <property type="entry name" value="TraM_C"/>
</dbReference>
<feature type="transmembrane region" description="Helical" evidence="1">
    <location>
        <begin position="25"/>
        <end position="43"/>
    </location>
</feature>
<proteinExistence type="predicted"/>
<organism evidence="3 4">
    <name type="scientific">Mucilaginibacter segetis</name>
    <dbReference type="NCBI Taxonomy" id="2793071"/>
    <lineage>
        <taxon>Bacteria</taxon>
        <taxon>Pseudomonadati</taxon>
        <taxon>Bacteroidota</taxon>
        <taxon>Sphingobacteriia</taxon>
        <taxon>Sphingobacteriales</taxon>
        <taxon>Sphingobacteriaceae</taxon>
        <taxon>Mucilaginibacter</taxon>
    </lineage>
</organism>
<comment type="caution">
    <text evidence="3">The sequence shown here is derived from an EMBL/GenBank/DDBJ whole genome shotgun (WGS) entry which is preliminary data.</text>
</comment>
<sequence length="375" mass="40265">MKKDPVRGQAPQHNPEFLKERKFRLIIPLLILPFMTMAFWALGGGKHLSRERTATAATGLNTTLPQARFKGTQPEDKMDVYRQARRDSAGSAAAGVSPAFLQSMGFDNTAVTNDPAIATAAGQDMPMTDAGETESRVREKLAQINRQLNQRTASGYHSAATTVQEPGADVKRLEKMMKAIDRENTNDPEMEQLNDMVTKLAAIQHPETNGNRAGAKQAAETAFRAIPAVIDGKQKVKDGATVRLKLTDSVMLKGVSLPKGQLLYGACQVTNQRLLLNIRNIRIGKKIIPADLTVFSLDGMPGIPAPEAELAGAAGSSADNAVAAMQVMSMDNSIGAQAAAGGINAVKSLFSKKIGKIKVKLDDQLPVLLRNNSKN</sequence>
<dbReference type="EMBL" id="JAEHFW010000001">
    <property type="protein sequence ID" value="MBK0378528.1"/>
    <property type="molecule type" value="Genomic_DNA"/>
</dbReference>
<keyword evidence="1" id="KW-1133">Transmembrane helix</keyword>
<reference evidence="3" key="1">
    <citation type="submission" date="2020-12" db="EMBL/GenBank/DDBJ databases">
        <title>Bacterial novel species Mucilaginibacter sp. SD-g isolated from soil.</title>
        <authorList>
            <person name="Jung H.-Y."/>
        </authorList>
    </citation>
    <scope>NUCLEOTIDE SEQUENCE</scope>
    <source>
        <strain evidence="3">SD-g</strain>
    </source>
</reference>
<keyword evidence="4" id="KW-1185">Reference proteome</keyword>
<keyword evidence="1" id="KW-0812">Transmembrane</keyword>
<feature type="domain" description="Conjugative transposon TraM C-terminal" evidence="2">
    <location>
        <begin position="226"/>
        <end position="370"/>
    </location>
</feature>
<protein>
    <submittedName>
        <fullName evidence="3">Conjugative transposon protein TraM</fullName>
    </submittedName>
</protein>
<accession>A0A934PPU7</accession>
<name>A0A934PPU7_9SPHI</name>
<evidence type="ECO:0000259" key="2">
    <source>
        <dbReference type="Pfam" id="PF12508"/>
    </source>
</evidence>
<dbReference type="Pfam" id="PF12508">
    <property type="entry name" value="Transposon_TraM"/>
    <property type="match status" value="1"/>
</dbReference>
<evidence type="ECO:0000256" key="1">
    <source>
        <dbReference type="SAM" id="Phobius"/>
    </source>
</evidence>
<dbReference type="Proteomes" id="UP000613193">
    <property type="component" value="Unassembled WGS sequence"/>
</dbReference>
<keyword evidence="1" id="KW-0472">Membrane</keyword>